<keyword evidence="2" id="KW-1133">Transmembrane helix</keyword>
<dbReference type="AlphaFoldDB" id="D8LBG7"/>
<feature type="region of interest" description="Disordered" evidence="1">
    <location>
        <begin position="835"/>
        <end position="873"/>
    </location>
</feature>
<feature type="region of interest" description="Disordered" evidence="1">
    <location>
        <begin position="1"/>
        <end position="57"/>
    </location>
</feature>
<sequence>MTDDSTIKDSVRLKPFITSPAATEVPTEPDTDSGAEDSDTETESEADNEDEDTGLTENQNRLLYMVSLYTHKADTRGDRDHWLRKPALVVLLYEGIVANVLDFDYAPQSELIENRRIWMNVSQEGKSDVEFLREEELVNGLHVSSRSYKPITCYQISPKGKELVKRITRKEKEAVHEFVYARGTRELLHVRWDGNEYWLESASGYRRKSTITETEDVSYVSSAYVPQCLRYGGRPTLSNAHRAHESGVNTDNIRDELDEVITLNSVSIIVAEYIPFGANQIVNLNNSVGSTERCQGGFISPAIDDDSTGTDLEMSPELTSVDILDYTLTNHINFEAEINFAEESGVVQVETFGVSLNAEGTCFYGMQVEAVMDRIKDNISLDHMARLLVDVQQDSSGIVDSIISQHQRELLNLIFLGDAPNRNKVNLIMANEITPHLTAEEYMDKGEYENELKQVIGDTKAAYDISEHDTLIFGGHGLLVAGPNSRHHEPLLCAYLQFITIDIFLQNYFSRLWILTDDMKVTYDIIVTSDTDPTALDRIRYRICAMSNDIIVLEEILGYVLEALDVIEVPPEPPEQAGRSLYERLEISGMRSQLLRRSADLKKNVSGSQQYLDVLREMSAVVSENKMFRLNESLEMNTKKLCNLNESSDKSAKSLQILLVMFAGMLAFDVLDRLTGDWTVTNSDWFQAFYVAVIQSTPILWFIISLLVWGLVALLVWRVFKKMHFRSQGLTTIRTRFYRKVFQDKLQAWLKFKAISLEERNFDLSNDLVRITYEERHAGDWGGFKPKVVVEYDERNNFLMAIEVTYNRREANKNFAYNYRELKDKIQQELDTAQVWDPSSEDHSSQDLAADKRAAIERRLREEDEEEDDAFTK</sequence>
<feature type="compositionally biased region" description="Basic and acidic residues" evidence="1">
    <location>
        <begin position="840"/>
        <end position="862"/>
    </location>
</feature>
<keyword evidence="2" id="KW-0812">Transmembrane</keyword>
<keyword evidence="2" id="KW-0472">Membrane</keyword>
<reference evidence="3 4" key="1">
    <citation type="journal article" date="2010" name="Nature">
        <title>The Ectocarpus genome and the independent evolution of multicellularity in brown algae.</title>
        <authorList>
            <person name="Cock J.M."/>
            <person name="Sterck L."/>
            <person name="Rouze P."/>
            <person name="Scornet D."/>
            <person name="Allen A.E."/>
            <person name="Amoutzias G."/>
            <person name="Anthouard V."/>
            <person name="Artiguenave F."/>
            <person name="Aury J.M."/>
            <person name="Badger J.H."/>
            <person name="Beszteri B."/>
            <person name="Billiau K."/>
            <person name="Bonnet E."/>
            <person name="Bothwell J.H."/>
            <person name="Bowler C."/>
            <person name="Boyen C."/>
            <person name="Brownlee C."/>
            <person name="Carrano C.J."/>
            <person name="Charrier B."/>
            <person name="Cho G.Y."/>
            <person name="Coelho S.M."/>
            <person name="Collen J."/>
            <person name="Corre E."/>
            <person name="Da Silva C."/>
            <person name="Delage L."/>
            <person name="Delaroque N."/>
            <person name="Dittami S.M."/>
            <person name="Doulbeau S."/>
            <person name="Elias M."/>
            <person name="Farnham G."/>
            <person name="Gachon C.M."/>
            <person name="Gschloessl B."/>
            <person name="Heesch S."/>
            <person name="Jabbari K."/>
            <person name="Jubin C."/>
            <person name="Kawai H."/>
            <person name="Kimura K."/>
            <person name="Kloareg B."/>
            <person name="Kupper F.C."/>
            <person name="Lang D."/>
            <person name="Le Bail A."/>
            <person name="Leblanc C."/>
            <person name="Lerouge P."/>
            <person name="Lohr M."/>
            <person name="Lopez P.J."/>
            <person name="Martens C."/>
            <person name="Maumus F."/>
            <person name="Michel G."/>
            <person name="Miranda-Saavedra D."/>
            <person name="Morales J."/>
            <person name="Moreau H."/>
            <person name="Motomura T."/>
            <person name="Nagasato C."/>
            <person name="Napoli C.A."/>
            <person name="Nelson D.R."/>
            <person name="Nyvall-Collen P."/>
            <person name="Peters A.F."/>
            <person name="Pommier C."/>
            <person name="Potin P."/>
            <person name="Poulain J."/>
            <person name="Quesneville H."/>
            <person name="Read B."/>
            <person name="Rensing S.A."/>
            <person name="Ritter A."/>
            <person name="Rousvoal S."/>
            <person name="Samanta M."/>
            <person name="Samson G."/>
            <person name="Schroeder D.C."/>
            <person name="Segurens B."/>
            <person name="Strittmatter M."/>
            <person name="Tonon T."/>
            <person name="Tregear J.W."/>
            <person name="Valentin K."/>
            <person name="von Dassow P."/>
            <person name="Yamagishi T."/>
            <person name="Van de Peer Y."/>
            <person name="Wincker P."/>
        </authorList>
    </citation>
    <scope>NUCLEOTIDE SEQUENCE [LARGE SCALE GENOMIC DNA]</scope>
    <source>
        <strain evidence="4">Ec32 / CCAP1310/4</strain>
    </source>
</reference>
<proteinExistence type="predicted"/>
<feature type="compositionally biased region" description="Basic and acidic residues" evidence="1">
    <location>
        <begin position="1"/>
        <end position="12"/>
    </location>
</feature>
<dbReference type="eggNOG" id="ENOG502REVD">
    <property type="taxonomic scope" value="Eukaryota"/>
</dbReference>
<organism evidence="3 4">
    <name type="scientific">Ectocarpus siliculosus</name>
    <name type="common">Brown alga</name>
    <name type="synonym">Conferva siliculosa</name>
    <dbReference type="NCBI Taxonomy" id="2880"/>
    <lineage>
        <taxon>Eukaryota</taxon>
        <taxon>Sar</taxon>
        <taxon>Stramenopiles</taxon>
        <taxon>Ochrophyta</taxon>
        <taxon>PX clade</taxon>
        <taxon>Phaeophyceae</taxon>
        <taxon>Ectocarpales</taxon>
        <taxon>Ectocarpaceae</taxon>
        <taxon>Ectocarpus</taxon>
    </lineage>
</organism>
<feature type="compositionally biased region" description="Acidic residues" evidence="1">
    <location>
        <begin position="863"/>
        <end position="873"/>
    </location>
</feature>
<keyword evidence="4" id="KW-1185">Reference proteome</keyword>
<evidence type="ECO:0000313" key="4">
    <source>
        <dbReference type="Proteomes" id="UP000002630"/>
    </source>
</evidence>
<accession>D8LBG7</accession>
<dbReference type="Proteomes" id="UP000002630">
    <property type="component" value="Linkage Group LG01"/>
</dbReference>
<evidence type="ECO:0000313" key="3">
    <source>
        <dbReference type="EMBL" id="CBN76676.1"/>
    </source>
</evidence>
<evidence type="ECO:0000256" key="1">
    <source>
        <dbReference type="SAM" id="MobiDB-lite"/>
    </source>
</evidence>
<evidence type="ECO:0000256" key="2">
    <source>
        <dbReference type="SAM" id="Phobius"/>
    </source>
</evidence>
<dbReference type="OrthoDB" id="494993at2759"/>
<protein>
    <submittedName>
        <fullName evidence="3">Uncharacterized protein</fullName>
    </submittedName>
</protein>
<dbReference type="InParanoid" id="D8LBG7"/>
<feature type="compositionally biased region" description="Acidic residues" evidence="1">
    <location>
        <begin position="27"/>
        <end position="54"/>
    </location>
</feature>
<gene>
    <name evidence="3" type="ORF">Esi_0000_0448</name>
</gene>
<dbReference type="STRING" id="2880.D8LBG7"/>
<feature type="transmembrane region" description="Helical" evidence="2">
    <location>
        <begin position="699"/>
        <end position="720"/>
    </location>
</feature>
<dbReference type="EMBL" id="FN649726">
    <property type="protein sequence ID" value="CBN76676.1"/>
    <property type="molecule type" value="Genomic_DNA"/>
</dbReference>
<dbReference type="EMBL" id="FN647682">
    <property type="protein sequence ID" value="CBN76676.1"/>
    <property type="molecule type" value="Genomic_DNA"/>
</dbReference>
<dbReference type="OMA" id="FYGMQVE"/>
<name>D8LBG7_ECTSI</name>